<proteinExistence type="predicted"/>
<feature type="region of interest" description="Disordered" evidence="1">
    <location>
        <begin position="339"/>
        <end position="360"/>
    </location>
</feature>
<sequence>MSPLGPRSSPSPPVDVWTENFVPTRLQELMYEVKFEWQLDGQVNDSSTSNVDAGGQEGSEEPAELAPGTGLFNDSDKEEADRPRRSRLRRGDETSHWHPPLPVPPVMHLSTQHRNRYIPKPDWDYDVSSERVRLLDVQGEIPHLCYLVHWKGRPLQMSWADDEASDEWKLLVMIFLLTLGLVNVTVRRKLELASWMLLEQRCTILANLVTMAMWDAFEDTRPSAIKYGVSRGDVSEFFKLLQRVFPWITTIFTGISCQLRSLVFPDFTTFVKILPQVLTWLVQTKMGLITSSSWFHVDLTNDFSLWISPPVTVLPLSNQQWIQHVTRVELKHGYKCRHGKRMSMTQRKRKKCLKMQEQQQ</sequence>
<dbReference type="OrthoDB" id="129335at2759"/>
<gene>
    <name evidence="2" type="ORF">PHPALM_31414</name>
</gene>
<evidence type="ECO:0000313" key="3">
    <source>
        <dbReference type="Proteomes" id="UP000237271"/>
    </source>
</evidence>
<accession>A0A2P4X2N3</accession>
<keyword evidence="3" id="KW-1185">Reference proteome</keyword>
<comment type="caution">
    <text evidence="2">The sequence shown here is derived from an EMBL/GenBank/DDBJ whole genome shotgun (WGS) entry which is preliminary data.</text>
</comment>
<organism evidence="2 3">
    <name type="scientific">Phytophthora palmivora</name>
    <dbReference type="NCBI Taxonomy" id="4796"/>
    <lineage>
        <taxon>Eukaryota</taxon>
        <taxon>Sar</taxon>
        <taxon>Stramenopiles</taxon>
        <taxon>Oomycota</taxon>
        <taxon>Peronosporomycetes</taxon>
        <taxon>Peronosporales</taxon>
        <taxon>Peronosporaceae</taxon>
        <taxon>Phytophthora</taxon>
    </lineage>
</organism>
<dbReference type="EMBL" id="NCKW01017018">
    <property type="protein sequence ID" value="POM59803.1"/>
    <property type="molecule type" value="Genomic_DNA"/>
</dbReference>
<evidence type="ECO:0008006" key="4">
    <source>
        <dbReference type="Google" id="ProtNLM"/>
    </source>
</evidence>
<name>A0A2P4X2N3_9STRA</name>
<feature type="compositionally biased region" description="Basic residues" evidence="1">
    <location>
        <begin position="339"/>
        <end position="353"/>
    </location>
</feature>
<evidence type="ECO:0000313" key="2">
    <source>
        <dbReference type="EMBL" id="POM59803.1"/>
    </source>
</evidence>
<dbReference type="AlphaFoldDB" id="A0A2P4X2N3"/>
<protein>
    <recommendedName>
        <fullName evidence="4">Chromo domain-containing protein</fullName>
    </recommendedName>
</protein>
<evidence type="ECO:0000256" key="1">
    <source>
        <dbReference type="SAM" id="MobiDB-lite"/>
    </source>
</evidence>
<dbReference type="Proteomes" id="UP000237271">
    <property type="component" value="Unassembled WGS sequence"/>
</dbReference>
<feature type="region of interest" description="Disordered" evidence="1">
    <location>
        <begin position="41"/>
        <end position="105"/>
    </location>
</feature>
<feature type="compositionally biased region" description="Basic and acidic residues" evidence="1">
    <location>
        <begin position="79"/>
        <end position="96"/>
    </location>
</feature>
<reference evidence="2 3" key="1">
    <citation type="journal article" date="2017" name="Genome Biol. Evol.">
        <title>Phytophthora megakarya and P. palmivora, closely related causal agents of cacao black pod rot, underwent increases in genome sizes and gene numbers by different mechanisms.</title>
        <authorList>
            <person name="Ali S.S."/>
            <person name="Shao J."/>
            <person name="Lary D.J."/>
            <person name="Kronmiller B."/>
            <person name="Shen D."/>
            <person name="Strem M.D."/>
            <person name="Amoako-Attah I."/>
            <person name="Akrofi A.Y."/>
            <person name="Begoude B.A."/>
            <person name="Ten Hoopen G.M."/>
            <person name="Coulibaly K."/>
            <person name="Kebe B.I."/>
            <person name="Melnick R.L."/>
            <person name="Guiltinan M.J."/>
            <person name="Tyler B.M."/>
            <person name="Meinhardt L.W."/>
            <person name="Bailey B.A."/>
        </authorList>
    </citation>
    <scope>NUCLEOTIDE SEQUENCE [LARGE SCALE GENOMIC DNA]</scope>
    <source>
        <strain evidence="3">sbr112.9</strain>
    </source>
</reference>
<feature type="compositionally biased region" description="Polar residues" evidence="1">
    <location>
        <begin position="41"/>
        <end position="51"/>
    </location>
</feature>